<keyword evidence="6 7" id="KW-0472">Membrane</keyword>
<feature type="transmembrane region" description="Helical" evidence="7">
    <location>
        <begin position="71"/>
        <end position="88"/>
    </location>
</feature>
<proteinExistence type="inferred from homology"/>
<evidence type="ECO:0000256" key="2">
    <source>
        <dbReference type="ARBA" id="ARBA00007928"/>
    </source>
</evidence>
<evidence type="ECO:0000256" key="3">
    <source>
        <dbReference type="ARBA" id="ARBA00022475"/>
    </source>
</evidence>
<feature type="transmembrane region" description="Helical" evidence="7">
    <location>
        <begin position="6"/>
        <end position="28"/>
    </location>
</feature>
<evidence type="ECO:0000256" key="5">
    <source>
        <dbReference type="ARBA" id="ARBA00022989"/>
    </source>
</evidence>
<feature type="transmembrane region" description="Helical" evidence="7">
    <location>
        <begin position="183"/>
        <end position="202"/>
    </location>
</feature>
<dbReference type="AlphaFoldDB" id="A0A8J7FJS7"/>
<keyword evidence="5 7" id="KW-1133">Transmembrane helix</keyword>
<keyword evidence="4 7" id="KW-0812">Transmembrane</keyword>
<accession>A0A8J7FJS7</accession>
<evidence type="ECO:0000256" key="1">
    <source>
        <dbReference type="ARBA" id="ARBA00004651"/>
    </source>
</evidence>
<keyword evidence="3" id="KW-1003">Cell membrane</keyword>
<dbReference type="EMBL" id="JADFUA010000010">
    <property type="protein sequence ID" value="MBE9610458.1"/>
    <property type="molecule type" value="Genomic_DNA"/>
</dbReference>
<organism evidence="8 9">
    <name type="scientific">Chitinilyticum piscinae</name>
    <dbReference type="NCBI Taxonomy" id="2866724"/>
    <lineage>
        <taxon>Bacteria</taxon>
        <taxon>Pseudomonadati</taxon>
        <taxon>Pseudomonadota</taxon>
        <taxon>Betaproteobacteria</taxon>
        <taxon>Neisseriales</taxon>
        <taxon>Chitinibacteraceae</taxon>
        <taxon>Chitinilyticum</taxon>
    </lineage>
</organism>
<dbReference type="PANTHER" id="PTHR30086">
    <property type="entry name" value="ARGININE EXPORTER PROTEIN ARGO"/>
    <property type="match status" value="1"/>
</dbReference>
<dbReference type="PIRSF" id="PIRSF006324">
    <property type="entry name" value="LeuE"/>
    <property type="match status" value="1"/>
</dbReference>
<keyword evidence="9" id="KW-1185">Reference proteome</keyword>
<feature type="transmembrane region" description="Helical" evidence="7">
    <location>
        <begin position="146"/>
        <end position="163"/>
    </location>
</feature>
<sequence length="204" mass="21766">MPLDTLLTFIATTMFISATPGPNMLLMLSHGARFGWRATLATMAGALSGLALLIGLSALGLAAVLAASTTLFTILKLAGAAYLLYLGWQCWQAGVELNLPTAFGETGLARYRTGLAVALSNPKAILFASAFLPQFIQPALPQGQQWAVLLVTFFLIESGWQLAYAVGGVSLARWLSAPRRVRFFNRSCGIAFWAVGGMLALARR</sequence>
<name>A0A8J7FJS7_9NEIS</name>
<gene>
    <name evidence="8" type="ORF">INR99_14045</name>
</gene>
<dbReference type="RefSeq" id="WP_194117008.1">
    <property type="nucleotide sequence ID" value="NZ_JADFUA010000010.1"/>
</dbReference>
<feature type="transmembrane region" description="Helical" evidence="7">
    <location>
        <begin position="40"/>
        <end position="65"/>
    </location>
</feature>
<dbReference type="Proteomes" id="UP000604481">
    <property type="component" value="Unassembled WGS sequence"/>
</dbReference>
<comment type="caution">
    <text evidence="8">The sequence shown here is derived from an EMBL/GenBank/DDBJ whole genome shotgun (WGS) entry which is preliminary data.</text>
</comment>
<dbReference type="Pfam" id="PF01810">
    <property type="entry name" value="LysE"/>
    <property type="match status" value="1"/>
</dbReference>
<evidence type="ECO:0000313" key="8">
    <source>
        <dbReference type="EMBL" id="MBE9610458.1"/>
    </source>
</evidence>
<dbReference type="GO" id="GO:0005886">
    <property type="term" value="C:plasma membrane"/>
    <property type="evidence" value="ECO:0007669"/>
    <property type="project" value="UniProtKB-SubCell"/>
</dbReference>
<evidence type="ECO:0000256" key="4">
    <source>
        <dbReference type="ARBA" id="ARBA00022692"/>
    </source>
</evidence>
<evidence type="ECO:0000313" key="9">
    <source>
        <dbReference type="Proteomes" id="UP000604481"/>
    </source>
</evidence>
<dbReference type="PANTHER" id="PTHR30086:SF14">
    <property type="entry name" value="HOMOSERINE_HOMOSERINE LACTONE EFFLUX PROTEIN"/>
    <property type="match status" value="1"/>
</dbReference>
<reference evidence="8 9" key="1">
    <citation type="submission" date="2020-10" db="EMBL/GenBank/DDBJ databases">
        <title>The genome sequence of Chitinilyticum litopenaei 4Y14.</title>
        <authorList>
            <person name="Liu Y."/>
        </authorList>
    </citation>
    <scope>NUCLEOTIDE SEQUENCE [LARGE SCALE GENOMIC DNA]</scope>
    <source>
        <strain evidence="8 9">4Y14</strain>
    </source>
</reference>
<dbReference type="GO" id="GO:0042970">
    <property type="term" value="F:homoserine transmembrane transporter activity"/>
    <property type="evidence" value="ECO:0007669"/>
    <property type="project" value="TreeGrafter"/>
</dbReference>
<evidence type="ECO:0000256" key="7">
    <source>
        <dbReference type="SAM" id="Phobius"/>
    </source>
</evidence>
<evidence type="ECO:0000256" key="6">
    <source>
        <dbReference type="ARBA" id="ARBA00023136"/>
    </source>
</evidence>
<comment type="similarity">
    <text evidence="2">Belongs to the Rht family.</text>
</comment>
<protein>
    <submittedName>
        <fullName evidence="8">LysE family translocator</fullName>
    </submittedName>
</protein>
<comment type="subcellular location">
    <subcellularLocation>
        <location evidence="1">Cell membrane</location>
        <topology evidence="1">Multi-pass membrane protein</topology>
    </subcellularLocation>
</comment>
<dbReference type="InterPro" id="IPR001123">
    <property type="entry name" value="LeuE-type"/>
</dbReference>